<dbReference type="GO" id="GO:0034965">
    <property type="term" value="P:intronic box C/D snoRNA processing"/>
    <property type="evidence" value="ECO:0007669"/>
    <property type="project" value="TreeGrafter"/>
</dbReference>
<accession>A0A420ISJ1</accession>
<dbReference type="GO" id="GO:0003723">
    <property type="term" value="F:RNA binding"/>
    <property type="evidence" value="ECO:0007669"/>
    <property type="project" value="TreeGrafter"/>
</dbReference>
<dbReference type="PANTHER" id="PTHR28256">
    <property type="entry name" value="RIBONUCLEASES P/MRP PROTEIN SUBUNIT POP7"/>
    <property type="match status" value="1"/>
</dbReference>
<dbReference type="GO" id="GO:0000172">
    <property type="term" value="C:ribonuclease MRP complex"/>
    <property type="evidence" value="ECO:0007669"/>
    <property type="project" value="InterPro"/>
</dbReference>
<evidence type="ECO:0000256" key="2">
    <source>
        <dbReference type="ARBA" id="ARBA00022694"/>
    </source>
</evidence>
<proteinExistence type="predicted"/>
<name>A0A420ISJ1_9PEZI</name>
<evidence type="ECO:0000256" key="4">
    <source>
        <dbReference type="SAM" id="MobiDB-lite"/>
    </source>
</evidence>
<dbReference type="GO" id="GO:0006364">
    <property type="term" value="P:rRNA processing"/>
    <property type="evidence" value="ECO:0007669"/>
    <property type="project" value="TreeGrafter"/>
</dbReference>
<dbReference type="GO" id="GO:0000294">
    <property type="term" value="P:nuclear-transcribed mRNA catabolic process, RNase MRP-dependent"/>
    <property type="evidence" value="ECO:0007669"/>
    <property type="project" value="TreeGrafter"/>
</dbReference>
<dbReference type="Pfam" id="PF12328">
    <property type="entry name" value="Rpp20"/>
    <property type="match status" value="1"/>
</dbReference>
<evidence type="ECO:0000256" key="1">
    <source>
        <dbReference type="ARBA" id="ARBA00004123"/>
    </source>
</evidence>
<evidence type="ECO:0000313" key="6">
    <source>
        <dbReference type="Proteomes" id="UP000283383"/>
    </source>
</evidence>
<protein>
    <submittedName>
        <fullName evidence="5">Putative alba domain containing protein</fullName>
    </submittedName>
</protein>
<dbReference type="Gene3D" id="3.30.110.20">
    <property type="entry name" value="Alba-like domain"/>
    <property type="match status" value="1"/>
</dbReference>
<dbReference type="InterPro" id="IPR020241">
    <property type="entry name" value="RNase_P/MRP_Pop7_fungi"/>
</dbReference>
<dbReference type="Proteomes" id="UP000283383">
    <property type="component" value="Unassembled WGS sequence"/>
</dbReference>
<comment type="subcellular location">
    <subcellularLocation>
        <location evidence="1">Nucleus</location>
    </subcellularLocation>
</comment>
<dbReference type="STRING" id="62708.A0A420ISJ1"/>
<organism evidence="5 6">
    <name type="scientific">Golovinomyces cichoracearum</name>
    <dbReference type="NCBI Taxonomy" id="62708"/>
    <lineage>
        <taxon>Eukaryota</taxon>
        <taxon>Fungi</taxon>
        <taxon>Dikarya</taxon>
        <taxon>Ascomycota</taxon>
        <taxon>Pezizomycotina</taxon>
        <taxon>Leotiomycetes</taxon>
        <taxon>Erysiphales</taxon>
        <taxon>Erysiphaceae</taxon>
        <taxon>Golovinomyces</taxon>
    </lineage>
</organism>
<dbReference type="PANTHER" id="PTHR28256:SF1">
    <property type="entry name" value="RIBONUCLEASES P_MRP PROTEIN SUBUNIT POP7"/>
    <property type="match status" value="1"/>
</dbReference>
<feature type="region of interest" description="Disordered" evidence="4">
    <location>
        <begin position="1"/>
        <end position="23"/>
    </location>
</feature>
<keyword evidence="3" id="KW-0539">Nucleus</keyword>
<gene>
    <name evidence="5" type="ORF">GcM3_071004</name>
</gene>
<dbReference type="GO" id="GO:0000171">
    <property type="term" value="F:ribonuclease MRP activity"/>
    <property type="evidence" value="ECO:0007669"/>
    <property type="project" value="TreeGrafter"/>
</dbReference>
<comment type="caution">
    <text evidence="5">The sequence shown here is derived from an EMBL/GenBank/DDBJ whole genome shotgun (WGS) entry which is preliminary data.</text>
</comment>
<reference evidence="5 6" key="1">
    <citation type="journal article" date="2018" name="BMC Genomics">
        <title>Comparative genome analyses reveal sequence features reflecting distinct modes of host-adaptation between dicot and monocot powdery mildew.</title>
        <authorList>
            <person name="Wu Y."/>
            <person name="Ma X."/>
            <person name="Pan Z."/>
            <person name="Kale S.D."/>
            <person name="Song Y."/>
            <person name="King H."/>
            <person name="Zhang Q."/>
            <person name="Presley C."/>
            <person name="Deng X."/>
            <person name="Wei C.I."/>
            <person name="Xiao S."/>
        </authorList>
    </citation>
    <scope>NUCLEOTIDE SEQUENCE [LARGE SCALE GENOMIC DNA]</scope>
    <source>
        <strain evidence="5">UMSG3</strain>
    </source>
</reference>
<sequence>MMVDQLQTENSPSSDSKCTHPKKLSRLTSAQKISKRPLLHPAIVSRSSSSSAPRVIYVSTKSSFVGTIKRVRLLLDQIRRNSQGDKFKSLLRQDPCNVQKALSKAVMEEKNRVKDTMNEEVVIKASGKAIDKGLRLASWCSSLDNVKTELRTGSVGAVDDIVDKDGVEEGSRLRNVSFLEVVLTLT</sequence>
<dbReference type="EMBL" id="MCBQ01007139">
    <property type="protein sequence ID" value="RKF77526.1"/>
    <property type="molecule type" value="Genomic_DNA"/>
</dbReference>
<dbReference type="GO" id="GO:0005655">
    <property type="term" value="C:nucleolar ribonuclease P complex"/>
    <property type="evidence" value="ECO:0007669"/>
    <property type="project" value="InterPro"/>
</dbReference>
<dbReference type="GO" id="GO:0001682">
    <property type="term" value="P:tRNA 5'-leader removal"/>
    <property type="evidence" value="ECO:0007669"/>
    <property type="project" value="InterPro"/>
</dbReference>
<evidence type="ECO:0000313" key="5">
    <source>
        <dbReference type="EMBL" id="RKF77526.1"/>
    </source>
</evidence>
<dbReference type="AlphaFoldDB" id="A0A420ISJ1"/>
<keyword evidence="6" id="KW-1185">Reference proteome</keyword>
<dbReference type="InterPro" id="IPR036882">
    <property type="entry name" value="Alba-like_dom_sf"/>
</dbReference>
<feature type="compositionally biased region" description="Polar residues" evidence="4">
    <location>
        <begin position="1"/>
        <end position="16"/>
    </location>
</feature>
<dbReference type="InterPro" id="IPR014612">
    <property type="entry name" value="Pop7/Rpp20"/>
</dbReference>
<keyword evidence="2" id="KW-0819">tRNA processing</keyword>
<evidence type="ECO:0000256" key="3">
    <source>
        <dbReference type="ARBA" id="ARBA00023242"/>
    </source>
</evidence>
<dbReference type="GO" id="GO:0004526">
    <property type="term" value="F:ribonuclease P activity"/>
    <property type="evidence" value="ECO:0007669"/>
    <property type="project" value="TreeGrafter"/>
</dbReference>